<sequence length="154" mass="16433">MVQLAISLLRVLQTALAVANLALAASVYQNYLSNEHVASPGALAFLIFAPVVSILSIIYLELSRARAVPSHQLICLGLEALNAIFYFAGFIAYALFLTYLSTCEGAACTMARAAAVIAAAEFSTWITSTVIAVKDWFESESTKGAVLDAQMQHA</sequence>
<gene>
    <name evidence="8" type="ORF">VHEMI01748</name>
</gene>
<dbReference type="HOGENOM" id="CLU_109915_0_1_1"/>
<dbReference type="STRING" id="1531966.A0A0A1T8I1"/>
<keyword evidence="4 5" id="KW-0472">Membrane</keyword>
<keyword evidence="6" id="KW-0732">Signal</keyword>
<dbReference type="Proteomes" id="UP000039046">
    <property type="component" value="Unassembled WGS sequence"/>
</dbReference>
<feature type="domain" description="MARVEL" evidence="7">
    <location>
        <begin position="6"/>
        <end position="130"/>
    </location>
</feature>
<dbReference type="EMBL" id="CDHN01000001">
    <property type="protein sequence ID" value="CEJ81629.1"/>
    <property type="molecule type" value="Genomic_DNA"/>
</dbReference>
<protein>
    <recommendedName>
        <fullName evidence="7">MARVEL domain-containing protein</fullName>
    </recommendedName>
</protein>
<proteinExistence type="predicted"/>
<dbReference type="InterPro" id="IPR008253">
    <property type="entry name" value="Marvel"/>
</dbReference>
<evidence type="ECO:0000256" key="2">
    <source>
        <dbReference type="ARBA" id="ARBA00022692"/>
    </source>
</evidence>
<comment type="subcellular location">
    <subcellularLocation>
        <location evidence="1">Membrane</location>
        <topology evidence="1">Multi-pass membrane protein</topology>
    </subcellularLocation>
</comment>
<dbReference type="PANTHER" id="PTHR37451">
    <property type="entry name" value="MARVEL DOMAIN"/>
    <property type="match status" value="1"/>
</dbReference>
<dbReference type="Pfam" id="PF01284">
    <property type="entry name" value="MARVEL"/>
    <property type="match status" value="1"/>
</dbReference>
<feature type="transmembrane region" description="Helical" evidence="5">
    <location>
        <begin position="80"/>
        <end position="100"/>
    </location>
</feature>
<feature type="signal peptide" evidence="6">
    <location>
        <begin position="1"/>
        <end position="24"/>
    </location>
</feature>
<evidence type="ECO:0000313" key="9">
    <source>
        <dbReference type="Proteomes" id="UP000039046"/>
    </source>
</evidence>
<feature type="chain" id="PRO_5001979424" description="MARVEL domain-containing protein" evidence="6">
    <location>
        <begin position="25"/>
        <end position="154"/>
    </location>
</feature>
<evidence type="ECO:0000256" key="4">
    <source>
        <dbReference type="ARBA" id="ARBA00023136"/>
    </source>
</evidence>
<evidence type="ECO:0000259" key="7">
    <source>
        <dbReference type="Pfam" id="PF01284"/>
    </source>
</evidence>
<evidence type="ECO:0000256" key="5">
    <source>
        <dbReference type="SAM" id="Phobius"/>
    </source>
</evidence>
<dbReference type="OrthoDB" id="2117453at2759"/>
<evidence type="ECO:0000256" key="6">
    <source>
        <dbReference type="SAM" id="SignalP"/>
    </source>
</evidence>
<accession>A0A0A1T8I1</accession>
<keyword evidence="9" id="KW-1185">Reference proteome</keyword>
<evidence type="ECO:0000256" key="3">
    <source>
        <dbReference type="ARBA" id="ARBA00022989"/>
    </source>
</evidence>
<evidence type="ECO:0000313" key="8">
    <source>
        <dbReference type="EMBL" id="CEJ81629.1"/>
    </source>
</evidence>
<name>A0A0A1T8I1_9HYPO</name>
<keyword evidence="3 5" id="KW-1133">Transmembrane helix</keyword>
<evidence type="ECO:0000256" key="1">
    <source>
        <dbReference type="ARBA" id="ARBA00004141"/>
    </source>
</evidence>
<feature type="transmembrane region" description="Helical" evidence="5">
    <location>
        <begin position="40"/>
        <end position="60"/>
    </location>
</feature>
<organism evidence="8 9">
    <name type="scientific">[Torrubiella] hemipterigena</name>
    <dbReference type="NCBI Taxonomy" id="1531966"/>
    <lineage>
        <taxon>Eukaryota</taxon>
        <taxon>Fungi</taxon>
        <taxon>Dikarya</taxon>
        <taxon>Ascomycota</taxon>
        <taxon>Pezizomycotina</taxon>
        <taxon>Sordariomycetes</taxon>
        <taxon>Hypocreomycetidae</taxon>
        <taxon>Hypocreales</taxon>
        <taxon>Clavicipitaceae</taxon>
        <taxon>Clavicipitaceae incertae sedis</taxon>
        <taxon>'Torrubiella' clade</taxon>
    </lineage>
</organism>
<dbReference type="PANTHER" id="PTHR37451:SF1">
    <property type="entry name" value="MARVEL DOMAIN-CONTAINING PROTEIN"/>
    <property type="match status" value="1"/>
</dbReference>
<dbReference type="GO" id="GO:0016020">
    <property type="term" value="C:membrane"/>
    <property type="evidence" value="ECO:0007669"/>
    <property type="project" value="UniProtKB-SubCell"/>
</dbReference>
<dbReference type="AlphaFoldDB" id="A0A0A1T8I1"/>
<keyword evidence="2 5" id="KW-0812">Transmembrane</keyword>
<reference evidence="8 9" key="1">
    <citation type="journal article" date="2015" name="Genome Announc.">
        <title>Draft Genome Sequence and Gene Annotation of the Entomopathogenic Fungus Verticillium hemipterigenum.</title>
        <authorList>
            <person name="Horn F."/>
            <person name="Habel A."/>
            <person name="Scharf D.H."/>
            <person name="Dworschak J."/>
            <person name="Brakhage A.A."/>
            <person name="Guthke R."/>
            <person name="Hertweck C."/>
            <person name="Linde J."/>
        </authorList>
    </citation>
    <scope>NUCLEOTIDE SEQUENCE [LARGE SCALE GENOMIC DNA]</scope>
</reference>